<evidence type="ECO:0000313" key="3">
    <source>
        <dbReference type="EMBL" id="MBB4075677.1"/>
    </source>
</evidence>
<feature type="transmembrane region" description="Helical" evidence="1">
    <location>
        <begin position="63"/>
        <end position="80"/>
    </location>
</feature>
<keyword evidence="1" id="KW-0812">Transmembrane</keyword>
<evidence type="ECO:0000259" key="2">
    <source>
        <dbReference type="Pfam" id="PF18169"/>
    </source>
</evidence>
<dbReference type="RefSeq" id="WP_183186130.1">
    <property type="nucleotide sequence ID" value="NZ_BMNP01000053.1"/>
</dbReference>
<keyword evidence="4" id="KW-1185">Reference proteome</keyword>
<dbReference type="Proteomes" id="UP000559598">
    <property type="component" value="Unassembled WGS sequence"/>
</dbReference>
<feature type="transmembrane region" description="Helical" evidence="1">
    <location>
        <begin position="34"/>
        <end position="51"/>
    </location>
</feature>
<dbReference type="AlphaFoldDB" id="A0A840DYN5"/>
<name>A0A840DYN5_9BACL</name>
<dbReference type="NCBIfam" id="NF033630">
    <property type="entry name" value="SLATT_6"/>
    <property type="match status" value="1"/>
</dbReference>
<reference evidence="3 4" key="1">
    <citation type="submission" date="2020-08" db="EMBL/GenBank/DDBJ databases">
        <title>Genomic Encyclopedia of Type Strains, Phase IV (KMG-IV): sequencing the most valuable type-strain genomes for metagenomic binning, comparative biology and taxonomic classification.</title>
        <authorList>
            <person name="Goeker M."/>
        </authorList>
    </citation>
    <scope>NUCLEOTIDE SEQUENCE [LARGE SCALE GENOMIC DNA]</scope>
    <source>
        <strain evidence="3 4">DSM 17075</strain>
    </source>
</reference>
<evidence type="ECO:0000256" key="1">
    <source>
        <dbReference type="SAM" id="Phobius"/>
    </source>
</evidence>
<feature type="transmembrane region" description="Helical" evidence="1">
    <location>
        <begin position="169"/>
        <end position="189"/>
    </location>
</feature>
<keyword evidence="1" id="KW-0472">Membrane</keyword>
<accession>A0A840DYN5</accession>
<organism evidence="3 4">
    <name type="scientific">Anoxybacteroides voinovskiense</name>
    <dbReference type="NCBI Taxonomy" id="230470"/>
    <lineage>
        <taxon>Bacteria</taxon>
        <taxon>Bacillati</taxon>
        <taxon>Bacillota</taxon>
        <taxon>Bacilli</taxon>
        <taxon>Bacillales</taxon>
        <taxon>Anoxybacillaceae</taxon>
        <taxon>Anoxybacteroides</taxon>
    </lineage>
</organism>
<protein>
    <recommendedName>
        <fullName evidence="2">SMODS and SLOG-associating 2TM effector domain-containing protein</fullName>
    </recommendedName>
</protein>
<dbReference type="Pfam" id="PF18169">
    <property type="entry name" value="SLATT_6"/>
    <property type="match status" value="1"/>
</dbReference>
<feature type="domain" description="SMODS and SLOG-associating 2TM effector" evidence="2">
    <location>
        <begin position="1"/>
        <end position="177"/>
    </location>
</feature>
<sequence length="190" mass="22534">MDKDHLLRSLAENGYNVSFGAKKHFATYDIVEKIPGFLALISLLIGVWQIYKPDYKNNNEISVALICLNIIALTISLYNSEKERYREVGNRLIVLHNQLRNIYYRVKSSTADNFQAEEAEMNQIMDEYYSINITKQIIMSDWYAHYKFFFQTQHEWIDEQKQFTWRDKIPFSFVFTVIVVVIIIVWVLLS</sequence>
<dbReference type="EMBL" id="JACIDE010000045">
    <property type="protein sequence ID" value="MBB4075677.1"/>
    <property type="molecule type" value="Genomic_DNA"/>
</dbReference>
<comment type="caution">
    <text evidence="3">The sequence shown here is derived from an EMBL/GenBank/DDBJ whole genome shotgun (WGS) entry which is preliminary data.</text>
</comment>
<proteinExistence type="predicted"/>
<evidence type="ECO:0000313" key="4">
    <source>
        <dbReference type="Proteomes" id="UP000559598"/>
    </source>
</evidence>
<keyword evidence="1" id="KW-1133">Transmembrane helix</keyword>
<gene>
    <name evidence="3" type="ORF">GGR02_003531</name>
</gene>
<dbReference type="InterPro" id="IPR041119">
    <property type="entry name" value="SLATT_6"/>
</dbReference>